<dbReference type="Gene3D" id="3.10.105.10">
    <property type="entry name" value="Dipeptide-binding Protein, Domain 3"/>
    <property type="match status" value="1"/>
</dbReference>
<dbReference type="AlphaFoldDB" id="X1CUX5"/>
<evidence type="ECO:0008006" key="2">
    <source>
        <dbReference type="Google" id="ProtNLM"/>
    </source>
</evidence>
<accession>X1CUX5</accession>
<feature type="non-terminal residue" evidence="1">
    <location>
        <position position="243"/>
    </location>
</feature>
<evidence type="ECO:0000313" key="1">
    <source>
        <dbReference type="EMBL" id="GAG99903.1"/>
    </source>
</evidence>
<sequence length="243" mass="27309">MTAGDADFALDGPYGELFDDQLKASPLLNYTDTGPADSIEQLDFIIPNTDLAFRKAISFTFNYTQYLVSVKEGKAVRCDNLLGENSVYINHSIIGSYQNLTIARSALLNDPAYGSVLNFAGIDGSSTTQDWNDFAVDVHTLNATSEELFTFNYLHDIYNVDFTSILETSLADIGIVLNKSGATPSNLYGDWKTLGVWGMWYPMLFERQALYDKDMEGFYVDWPMSKTDSVRYLDDFYTYKSVC</sequence>
<dbReference type="EMBL" id="BART01029327">
    <property type="protein sequence ID" value="GAG99903.1"/>
    <property type="molecule type" value="Genomic_DNA"/>
</dbReference>
<comment type="caution">
    <text evidence="1">The sequence shown here is derived from an EMBL/GenBank/DDBJ whole genome shotgun (WGS) entry which is preliminary data.</text>
</comment>
<protein>
    <recommendedName>
        <fullName evidence="2">Solute-binding protein family 5 domain-containing protein</fullName>
    </recommendedName>
</protein>
<reference evidence="1" key="1">
    <citation type="journal article" date="2014" name="Front. Microbiol.">
        <title>High frequency of phylogenetically diverse reductive dehalogenase-homologous genes in deep subseafloor sedimentary metagenomes.</title>
        <authorList>
            <person name="Kawai M."/>
            <person name="Futagami T."/>
            <person name="Toyoda A."/>
            <person name="Takaki Y."/>
            <person name="Nishi S."/>
            <person name="Hori S."/>
            <person name="Arai W."/>
            <person name="Tsubouchi T."/>
            <person name="Morono Y."/>
            <person name="Uchiyama I."/>
            <person name="Ito T."/>
            <person name="Fujiyama A."/>
            <person name="Inagaki F."/>
            <person name="Takami H."/>
        </authorList>
    </citation>
    <scope>NUCLEOTIDE SEQUENCE</scope>
    <source>
        <strain evidence="1">Expedition CK06-06</strain>
    </source>
</reference>
<proteinExistence type="predicted"/>
<organism evidence="1">
    <name type="scientific">marine sediment metagenome</name>
    <dbReference type="NCBI Taxonomy" id="412755"/>
    <lineage>
        <taxon>unclassified sequences</taxon>
        <taxon>metagenomes</taxon>
        <taxon>ecological metagenomes</taxon>
    </lineage>
</organism>
<name>X1CUX5_9ZZZZ</name>
<gene>
    <name evidence="1" type="ORF">S01H4_51491</name>
</gene>